<feature type="transmembrane region" description="Helical" evidence="7">
    <location>
        <begin position="164"/>
        <end position="184"/>
    </location>
</feature>
<keyword evidence="3" id="KW-1003">Cell membrane</keyword>
<feature type="transmembrane region" description="Helical" evidence="7">
    <location>
        <begin position="274"/>
        <end position="292"/>
    </location>
</feature>
<keyword evidence="10" id="KW-1185">Reference proteome</keyword>
<dbReference type="Pfam" id="PF07690">
    <property type="entry name" value="MFS_1"/>
    <property type="match status" value="1"/>
</dbReference>
<feature type="transmembrane region" description="Helical" evidence="7">
    <location>
        <begin position="298"/>
        <end position="317"/>
    </location>
</feature>
<dbReference type="AlphaFoldDB" id="A0A239A066"/>
<dbReference type="Proteomes" id="UP000198280">
    <property type="component" value="Unassembled WGS sequence"/>
</dbReference>
<evidence type="ECO:0000256" key="6">
    <source>
        <dbReference type="ARBA" id="ARBA00023136"/>
    </source>
</evidence>
<dbReference type="GO" id="GO:0022857">
    <property type="term" value="F:transmembrane transporter activity"/>
    <property type="evidence" value="ECO:0007669"/>
    <property type="project" value="InterPro"/>
</dbReference>
<accession>A0A239A066</accession>
<dbReference type="PANTHER" id="PTHR23517:SF2">
    <property type="entry name" value="MULTIDRUG RESISTANCE PROTEIN MDTH"/>
    <property type="match status" value="1"/>
</dbReference>
<sequence>MKQAMKDIPKVVWLLATGMFFVAAVSFTFVYLFVYLTGPRGLSTSQAGLIAGVGGVGMVAGNFSGGWFGDRFGHRRTLITGMVVSGLGLAALPLTPTAALAVVFPVAQYATGVTRASNSALIAFSVPEGSRRQGFALLRFMANLGVTVGPPLGALIATTISYDWLFVADGLGMLLFGVYAHFILPANGNHRPKGDASPDAPGLWTALRARPAVLVLLAAILVADTIYRQQYSTLPVYLKDHGIGTGVYGALIAVSGALVILLELPVTVALRRRAPLPIIGLGVMLVGLGFAALATGHWYIAAAVVMMILLTVGDILYKSPSTAYVADNAPDHLQGRFQSMYAGASISGVVLAAPLGGVLYETAPGALWPLCAVLGVVAGAAVLGAQRLPGVREAAVEPDTVKAATQS</sequence>
<comment type="subcellular location">
    <subcellularLocation>
        <location evidence="1">Cell membrane</location>
        <topology evidence="1">Multi-pass membrane protein</topology>
    </subcellularLocation>
</comment>
<keyword evidence="4 7" id="KW-0812">Transmembrane</keyword>
<keyword evidence="6 7" id="KW-0472">Membrane</keyword>
<feature type="domain" description="Major facilitator superfamily (MFS) profile" evidence="8">
    <location>
        <begin position="11"/>
        <end position="387"/>
    </location>
</feature>
<feature type="transmembrane region" description="Helical" evidence="7">
    <location>
        <begin position="12"/>
        <end position="34"/>
    </location>
</feature>
<feature type="transmembrane region" description="Helical" evidence="7">
    <location>
        <begin position="46"/>
        <end position="65"/>
    </location>
</feature>
<name>A0A239A066_9ACTN</name>
<organism evidence="9 10">
    <name type="scientific">Actinacidiphila glaucinigra</name>
    <dbReference type="NCBI Taxonomy" id="235986"/>
    <lineage>
        <taxon>Bacteria</taxon>
        <taxon>Bacillati</taxon>
        <taxon>Actinomycetota</taxon>
        <taxon>Actinomycetes</taxon>
        <taxon>Kitasatosporales</taxon>
        <taxon>Streptomycetaceae</taxon>
        <taxon>Actinacidiphila</taxon>
    </lineage>
</organism>
<feature type="transmembrane region" description="Helical" evidence="7">
    <location>
        <begin position="77"/>
        <end position="94"/>
    </location>
</feature>
<keyword evidence="5 7" id="KW-1133">Transmembrane helix</keyword>
<evidence type="ECO:0000256" key="2">
    <source>
        <dbReference type="ARBA" id="ARBA00022448"/>
    </source>
</evidence>
<dbReference type="SUPFAM" id="SSF103473">
    <property type="entry name" value="MFS general substrate transporter"/>
    <property type="match status" value="1"/>
</dbReference>
<dbReference type="PANTHER" id="PTHR23517">
    <property type="entry name" value="RESISTANCE PROTEIN MDTM, PUTATIVE-RELATED-RELATED"/>
    <property type="match status" value="1"/>
</dbReference>
<evidence type="ECO:0000259" key="8">
    <source>
        <dbReference type="PROSITE" id="PS50850"/>
    </source>
</evidence>
<feature type="transmembrane region" description="Helical" evidence="7">
    <location>
        <begin position="338"/>
        <end position="360"/>
    </location>
</feature>
<evidence type="ECO:0000313" key="10">
    <source>
        <dbReference type="Proteomes" id="UP000198280"/>
    </source>
</evidence>
<gene>
    <name evidence="9" type="ORF">SAMN05216252_101675</name>
</gene>
<dbReference type="GO" id="GO:0005886">
    <property type="term" value="C:plasma membrane"/>
    <property type="evidence" value="ECO:0007669"/>
    <property type="project" value="UniProtKB-SubCell"/>
</dbReference>
<feature type="transmembrane region" description="Helical" evidence="7">
    <location>
        <begin position="366"/>
        <end position="385"/>
    </location>
</feature>
<evidence type="ECO:0000256" key="5">
    <source>
        <dbReference type="ARBA" id="ARBA00022989"/>
    </source>
</evidence>
<proteinExistence type="predicted"/>
<evidence type="ECO:0000256" key="4">
    <source>
        <dbReference type="ARBA" id="ARBA00022692"/>
    </source>
</evidence>
<dbReference type="InterPro" id="IPR050171">
    <property type="entry name" value="MFS_Transporters"/>
</dbReference>
<reference evidence="9 10" key="1">
    <citation type="submission" date="2017-06" db="EMBL/GenBank/DDBJ databases">
        <authorList>
            <person name="Kim H.J."/>
            <person name="Triplett B.A."/>
        </authorList>
    </citation>
    <scope>NUCLEOTIDE SEQUENCE [LARGE SCALE GENOMIC DNA]</scope>
    <source>
        <strain evidence="9 10">CGMCC 4.1858</strain>
    </source>
</reference>
<evidence type="ECO:0000256" key="7">
    <source>
        <dbReference type="SAM" id="Phobius"/>
    </source>
</evidence>
<dbReference type="InterPro" id="IPR036259">
    <property type="entry name" value="MFS_trans_sf"/>
</dbReference>
<dbReference type="PROSITE" id="PS50850">
    <property type="entry name" value="MFS"/>
    <property type="match status" value="1"/>
</dbReference>
<protein>
    <submittedName>
        <fullName evidence="9">Predicted arabinose efflux permease, MFS family</fullName>
    </submittedName>
</protein>
<evidence type="ECO:0000256" key="1">
    <source>
        <dbReference type="ARBA" id="ARBA00004651"/>
    </source>
</evidence>
<dbReference type="InterPro" id="IPR020846">
    <property type="entry name" value="MFS_dom"/>
</dbReference>
<feature type="transmembrane region" description="Helical" evidence="7">
    <location>
        <begin position="243"/>
        <end position="262"/>
    </location>
</feature>
<evidence type="ECO:0000313" key="9">
    <source>
        <dbReference type="EMBL" id="SNR88681.1"/>
    </source>
</evidence>
<keyword evidence="2" id="KW-0813">Transport</keyword>
<dbReference type="Gene3D" id="1.20.1250.20">
    <property type="entry name" value="MFS general substrate transporter like domains"/>
    <property type="match status" value="1"/>
</dbReference>
<dbReference type="InterPro" id="IPR011701">
    <property type="entry name" value="MFS"/>
</dbReference>
<evidence type="ECO:0000256" key="3">
    <source>
        <dbReference type="ARBA" id="ARBA00022475"/>
    </source>
</evidence>
<feature type="transmembrane region" description="Helical" evidence="7">
    <location>
        <begin position="136"/>
        <end position="158"/>
    </location>
</feature>
<dbReference type="EMBL" id="FZOF01000001">
    <property type="protein sequence ID" value="SNR88681.1"/>
    <property type="molecule type" value="Genomic_DNA"/>
</dbReference>
<feature type="transmembrane region" description="Helical" evidence="7">
    <location>
        <begin position="205"/>
        <end position="223"/>
    </location>
</feature>